<dbReference type="PROSITE" id="PS51959">
    <property type="entry name" value="ENDOU"/>
    <property type="match status" value="1"/>
</dbReference>
<feature type="chain" id="PRO_5026372631" description="EndoU domain-containing protein" evidence="11">
    <location>
        <begin position="17"/>
        <end position="298"/>
    </location>
</feature>
<dbReference type="GO" id="GO:0016787">
    <property type="term" value="F:hydrolase activity"/>
    <property type="evidence" value="ECO:0007669"/>
    <property type="project" value="UniProtKB-KW"/>
</dbReference>
<keyword evidence="10" id="KW-0456">Lyase</keyword>
<keyword evidence="5 11" id="KW-0479">Metal-binding</keyword>
<dbReference type="Proteomes" id="UP000024635">
    <property type="component" value="Unassembled WGS sequence"/>
</dbReference>
<dbReference type="InterPro" id="IPR018998">
    <property type="entry name" value="EndoU_C"/>
</dbReference>
<comment type="caution">
    <text evidence="13">The sequence shown here is derived from an EMBL/GenBank/DDBJ whole genome shotgun (WGS) entry which is preliminary data.</text>
</comment>
<feature type="domain" description="EndoU" evidence="12">
    <location>
        <begin position="25"/>
        <end position="290"/>
    </location>
</feature>
<keyword evidence="6 11" id="KW-0255">Endonuclease</keyword>
<dbReference type="EMBL" id="JARK01001389">
    <property type="protein sequence ID" value="EYC10841.1"/>
    <property type="molecule type" value="Genomic_DNA"/>
</dbReference>
<dbReference type="CDD" id="cd21159">
    <property type="entry name" value="XendoU"/>
    <property type="match status" value="1"/>
</dbReference>
<accession>A0A016U7C3</accession>
<dbReference type="GO" id="GO:0046872">
    <property type="term" value="F:metal ion binding"/>
    <property type="evidence" value="ECO:0007669"/>
    <property type="project" value="UniProtKB-UniRule"/>
</dbReference>
<comment type="cofactor">
    <cofactor evidence="1 11">
        <name>Mn(2+)</name>
        <dbReference type="ChEBI" id="CHEBI:29035"/>
    </cofactor>
</comment>
<sequence>MLLSLLLLVAVGDVLSQKLPQFKVEDVELMQMSKKLREADDNKARPGQISINYQGQVKDTQDNAPKEFFSKVDSKLLEGPSFSQFIDMMDNFNRKVGIEEPRVSREEEKREVKAFLTTILASKPWKILYSFLNSKGHPYAENPTIFRKWIKRLWFKHYSRSKGKIDSSGFEHVFIGEEKKKEVSGLHNWVRFYLLERNRTEDLDYKGYILQRGNVMASLRFTWQGALKPSGSLLIGTSPEYDMALYTLCFLSRRGKCQVELDGCPLSITSYDLVQNDKIYIGTVYPTAGKKTRTCGEV</sequence>
<evidence type="ECO:0000256" key="5">
    <source>
        <dbReference type="ARBA" id="ARBA00022723"/>
    </source>
</evidence>
<evidence type="ECO:0000256" key="8">
    <source>
        <dbReference type="ARBA" id="ARBA00022884"/>
    </source>
</evidence>
<comment type="similarity">
    <text evidence="2 11">Belongs to the ENDOU family.</text>
</comment>
<feature type="signal peptide" evidence="11">
    <location>
        <begin position="1"/>
        <end position="16"/>
    </location>
</feature>
<reference evidence="14" key="1">
    <citation type="journal article" date="2015" name="Nat. Genet.">
        <title>The genome and transcriptome of the zoonotic hookworm Ancylostoma ceylanicum identify infection-specific gene families.</title>
        <authorList>
            <person name="Schwarz E.M."/>
            <person name="Hu Y."/>
            <person name="Antoshechkin I."/>
            <person name="Miller M.M."/>
            <person name="Sternberg P.W."/>
            <person name="Aroian R.V."/>
        </authorList>
    </citation>
    <scope>NUCLEOTIDE SEQUENCE</scope>
    <source>
        <strain evidence="14">HY135</strain>
    </source>
</reference>
<keyword evidence="7 11" id="KW-0378">Hydrolase</keyword>
<evidence type="ECO:0000256" key="11">
    <source>
        <dbReference type="RuleBase" id="RU367085"/>
    </source>
</evidence>
<evidence type="ECO:0000256" key="3">
    <source>
        <dbReference type="ARBA" id="ARBA00011245"/>
    </source>
</evidence>
<dbReference type="GO" id="GO:0003723">
    <property type="term" value="F:RNA binding"/>
    <property type="evidence" value="ECO:0007669"/>
    <property type="project" value="UniProtKB-UniRule"/>
</dbReference>
<dbReference type="PANTHER" id="PTHR12439">
    <property type="entry name" value="PLACENTAL PROTEIN 11-RELATED"/>
    <property type="match status" value="1"/>
</dbReference>
<evidence type="ECO:0000256" key="10">
    <source>
        <dbReference type="ARBA" id="ARBA00023239"/>
    </source>
</evidence>
<proteinExistence type="inferred from homology"/>
<dbReference type="AlphaFoldDB" id="A0A016U7C3"/>
<gene>
    <name evidence="13" type="primary">Acey_s0053.g2320</name>
    <name evidence="13" type="ORF">Y032_0053g2320</name>
</gene>
<dbReference type="OrthoDB" id="430326at2759"/>
<evidence type="ECO:0000313" key="13">
    <source>
        <dbReference type="EMBL" id="EYC10841.1"/>
    </source>
</evidence>
<evidence type="ECO:0000256" key="4">
    <source>
        <dbReference type="ARBA" id="ARBA00022722"/>
    </source>
</evidence>
<keyword evidence="11" id="KW-0732">Signal</keyword>
<evidence type="ECO:0000256" key="6">
    <source>
        <dbReference type="ARBA" id="ARBA00022759"/>
    </source>
</evidence>
<dbReference type="GO" id="GO:0016829">
    <property type="term" value="F:lyase activity"/>
    <property type="evidence" value="ECO:0007669"/>
    <property type="project" value="UniProtKB-KW"/>
</dbReference>
<name>A0A016U7C3_9BILA</name>
<evidence type="ECO:0000256" key="1">
    <source>
        <dbReference type="ARBA" id="ARBA00001936"/>
    </source>
</evidence>
<dbReference type="Pfam" id="PF09412">
    <property type="entry name" value="XendoU"/>
    <property type="match status" value="1"/>
</dbReference>
<comment type="subunit">
    <text evidence="3 11">Monomer.</text>
</comment>
<keyword evidence="4 11" id="KW-0540">Nuclease</keyword>
<organism evidence="13 14">
    <name type="scientific">Ancylostoma ceylanicum</name>
    <dbReference type="NCBI Taxonomy" id="53326"/>
    <lineage>
        <taxon>Eukaryota</taxon>
        <taxon>Metazoa</taxon>
        <taxon>Ecdysozoa</taxon>
        <taxon>Nematoda</taxon>
        <taxon>Chromadorea</taxon>
        <taxon>Rhabditida</taxon>
        <taxon>Rhabditina</taxon>
        <taxon>Rhabditomorpha</taxon>
        <taxon>Strongyloidea</taxon>
        <taxon>Ancylostomatidae</taxon>
        <taxon>Ancylostomatinae</taxon>
        <taxon>Ancylostoma</taxon>
    </lineage>
</organism>
<evidence type="ECO:0000256" key="2">
    <source>
        <dbReference type="ARBA" id="ARBA00010168"/>
    </source>
</evidence>
<protein>
    <recommendedName>
        <fullName evidence="12">EndoU domain-containing protein</fullName>
    </recommendedName>
</protein>
<evidence type="ECO:0000313" key="14">
    <source>
        <dbReference type="Proteomes" id="UP000024635"/>
    </source>
</evidence>
<dbReference type="InterPro" id="IPR037227">
    <property type="entry name" value="EndoU-like"/>
</dbReference>
<dbReference type="InterPro" id="IPR039787">
    <property type="entry name" value="ENDOU"/>
</dbReference>
<evidence type="ECO:0000256" key="7">
    <source>
        <dbReference type="ARBA" id="ARBA00022801"/>
    </source>
</evidence>
<keyword evidence="14" id="KW-1185">Reference proteome</keyword>
<dbReference type="GO" id="GO:0004521">
    <property type="term" value="F:RNA endonuclease activity"/>
    <property type="evidence" value="ECO:0007669"/>
    <property type="project" value="UniProtKB-UniRule"/>
</dbReference>
<keyword evidence="9 11" id="KW-0464">Manganese</keyword>
<dbReference type="PANTHER" id="PTHR12439:SF11">
    <property type="entry name" value="URIDYLATE-SPECIFIC ENDORIBONUCLEASE"/>
    <property type="match status" value="1"/>
</dbReference>
<evidence type="ECO:0000256" key="9">
    <source>
        <dbReference type="ARBA" id="ARBA00023211"/>
    </source>
</evidence>
<dbReference type="SUPFAM" id="SSF142877">
    <property type="entry name" value="EndoU-like"/>
    <property type="match status" value="1"/>
</dbReference>
<evidence type="ECO:0000259" key="12">
    <source>
        <dbReference type="PROSITE" id="PS51959"/>
    </source>
</evidence>
<keyword evidence="8 11" id="KW-0694">RNA-binding</keyword>